<dbReference type="Proteomes" id="UP000319160">
    <property type="component" value="Unassembled WGS sequence"/>
</dbReference>
<proteinExistence type="predicted"/>
<accession>A0A553HIX7</accession>
<evidence type="ECO:0000256" key="1">
    <source>
        <dbReference type="SAM" id="MobiDB-lite"/>
    </source>
</evidence>
<keyword evidence="3" id="KW-1185">Reference proteome</keyword>
<gene>
    <name evidence="2" type="ORF">FHL15_011199</name>
</gene>
<name>A0A553HIX7_9PEZI</name>
<organism evidence="2 3">
    <name type="scientific">Xylaria flabelliformis</name>
    <dbReference type="NCBI Taxonomy" id="2512241"/>
    <lineage>
        <taxon>Eukaryota</taxon>
        <taxon>Fungi</taxon>
        <taxon>Dikarya</taxon>
        <taxon>Ascomycota</taxon>
        <taxon>Pezizomycotina</taxon>
        <taxon>Sordariomycetes</taxon>
        <taxon>Xylariomycetidae</taxon>
        <taxon>Xylariales</taxon>
        <taxon>Xylariaceae</taxon>
        <taxon>Xylaria</taxon>
    </lineage>
</organism>
<feature type="compositionally biased region" description="Polar residues" evidence="1">
    <location>
        <begin position="22"/>
        <end position="39"/>
    </location>
</feature>
<evidence type="ECO:0000313" key="2">
    <source>
        <dbReference type="EMBL" id="TRX87910.1"/>
    </source>
</evidence>
<reference evidence="3" key="1">
    <citation type="submission" date="2019-06" db="EMBL/GenBank/DDBJ databases">
        <title>Draft genome sequence of the griseofulvin-producing fungus Xylaria cubensis strain G536.</title>
        <authorList>
            <person name="Mead M.E."/>
            <person name="Raja H.A."/>
            <person name="Steenwyk J.L."/>
            <person name="Knowles S.L."/>
            <person name="Oberlies N.H."/>
            <person name="Rokas A."/>
        </authorList>
    </citation>
    <scope>NUCLEOTIDE SEQUENCE [LARGE SCALE GENOMIC DNA]</scope>
    <source>
        <strain evidence="3">G536</strain>
    </source>
</reference>
<feature type="region of interest" description="Disordered" evidence="1">
    <location>
        <begin position="18"/>
        <end position="39"/>
    </location>
</feature>
<comment type="caution">
    <text evidence="2">The sequence shown here is derived from an EMBL/GenBank/DDBJ whole genome shotgun (WGS) entry which is preliminary data.</text>
</comment>
<dbReference type="AlphaFoldDB" id="A0A553HIX7"/>
<dbReference type="EMBL" id="VFLP01000110">
    <property type="protein sequence ID" value="TRX87910.1"/>
    <property type="molecule type" value="Genomic_DNA"/>
</dbReference>
<sequence length="88" mass="9735">MESSSLEEQHYLHDNLVGGTHNRLSASPISTNLTSQTESGHTGLRFIMKPEGTEGAVYLDQQDEIRLIVVSESSERIRSPSNSSNFTQ</sequence>
<protein>
    <submittedName>
        <fullName evidence="2">Uncharacterized protein</fullName>
    </submittedName>
</protein>
<evidence type="ECO:0000313" key="3">
    <source>
        <dbReference type="Proteomes" id="UP000319160"/>
    </source>
</evidence>